<dbReference type="OrthoDB" id="9977870at2759"/>
<dbReference type="InterPro" id="IPR013785">
    <property type="entry name" value="Aldolase_TIM"/>
</dbReference>
<dbReference type="PANTHER" id="PTHR11082">
    <property type="entry name" value="TRNA-DIHYDROURIDINE SYNTHASE"/>
    <property type="match status" value="1"/>
</dbReference>
<keyword evidence="4" id="KW-0507">mRNA processing</keyword>
<evidence type="ECO:0000256" key="4">
    <source>
        <dbReference type="ARBA" id="ARBA00022664"/>
    </source>
</evidence>
<dbReference type="GO" id="GO:0017150">
    <property type="term" value="F:tRNA dihydrouridine synthase activity"/>
    <property type="evidence" value="ECO:0007669"/>
    <property type="project" value="InterPro"/>
</dbReference>
<evidence type="ECO:0000256" key="1">
    <source>
        <dbReference type="ARBA" id="ARBA00001917"/>
    </source>
</evidence>
<keyword evidence="5" id="KW-0819">tRNA processing</keyword>
<reference evidence="12" key="1">
    <citation type="submission" date="2015-02" db="EMBL/GenBank/DDBJ databases">
        <authorList>
            <person name="Gon?alves P."/>
        </authorList>
    </citation>
    <scope>NUCLEOTIDE SEQUENCE [LARGE SCALE GENOMIC DNA]</scope>
</reference>
<comment type="cofactor">
    <cofactor evidence="1">
        <name>FMN</name>
        <dbReference type="ChEBI" id="CHEBI:58210"/>
    </cofactor>
</comment>
<feature type="region of interest" description="Disordered" evidence="9">
    <location>
        <begin position="450"/>
        <end position="471"/>
    </location>
</feature>
<evidence type="ECO:0000256" key="7">
    <source>
        <dbReference type="ARBA" id="ARBA00048342"/>
    </source>
</evidence>
<dbReference type="Gene3D" id="3.20.20.70">
    <property type="entry name" value="Aldolase class I"/>
    <property type="match status" value="1"/>
</dbReference>
<gene>
    <name evidence="11" type="primary">SPOSA6832_03509</name>
</gene>
<dbReference type="PANTHER" id="PTHR11082:SF31">
    <property type="entry name" value="TRNA-DIHYDROURIDINE(20A_20B) SYNTHASE [NAD(P)+]-LIKE"/>
    <property type="match status" value="1"/>
</dbReference>
<dbReference type="GO" id="GO:0050660">
    <property type="term" value="F:flavin adenine dinucleotide binding"/>
    <property type="evidence" value="ECO:0007669"/>
    <property type="project" value="InterPro"/>
</dbReference>
<organism evidence="11 12">
    <name type="scientific">Sporidiobolus salmonicolor</name>
    <name type="common">Yeast-like fungus</name>
    <name type="synonym">Sporobolomyces salmonicolor</name>
    <dbReference type="NCBI Taxonomy" id="5005"/>
    <lineage>
        <taxon>Eukaryota</taxon>
        <taxon>Fungi</taxon>
        <taxon>Dikarya</taxon>
        <taxon>Basidiomycota</taxon>
        <taxon>Pucciniomycotina</taxon>
        <taxon>Microbotryomycetes</taxon>
        <taxon>Sporidiobolales</taxon>
        <taxon>Sporidiobolaceae</taxon>
        <taxon>Sporobolomyces</taxon>
    </lineage>
</organism>
<evidence type="ECO:0000256" key="8">
    <source>
        <dbReference type="ARBA" id="ARBA00049447"/>
    </source>
</evidence>
<keyword evidence="2" id="KW-0285">Flavoprotein</keyword>
<dbReference type="Pfam" id="PF01207">
    <property type="entry name" value="Dus"/>
    <property type="match status" value="1"/>
</dbReference>
<keyword evidence="6" id="KW-0560">Oxidoreductase</keyword>
<dbReference type="Proteomes" id="UP000243876">
    <property type="component" value="Unassembled WGS sequence"/>
</dbReference>
<proteinExistence type="predicted"/>
<evidence type="ECO:0000256" key="5">
    <source>
        <dbReference type="ARBA" id="ARBA00022694"/>
    </source>
</evidence>
<dbReference type="InterPro" id="IPR018517">
    <property type="entry name" value="tRNA_hU_synthase_CS"/>
</dbReference>
<feature type="domain" description="DUS-like FMN-binding" evidence="10">
    <location>
        <begin position="113"/>
        <end position="295"/>
    </location>
</feature>
<evidence type="ECO:0000256" key="3">
    <source>
        <dbReference type="ARBA" id="ARBA00022643"/>
    </source>
</evidence>
<dbReference type="GO" id="GO:0006397">
    <property type="term" value="P:mRNA processing"/>
    <property type="evidence" value="ECO:0007669"/>
    <property type="project" value="UniProtKB-KW"/>
</dbReference>
<evidence type="ECO:0000313" key="11">
    <source>
        <dbReference type="EMBL" id="CEQ41757.1"/>
    </source>
</evidence>
<dbReference type="AlphaFoldDB" id="A0A0D6ENY1"/>
<dbReference type="SUPFAM" id="SSF51395">
    <property type="entry name" value="FMN-linked oxidoreductases"/>
    <property type="match status" value="1"/>
</dbReference>
<feature type="compositionally biased region" description="Basic and acidic residues" evidence="9">
    <location>
        <begin position="455"/>
        <end position="471"/>
    </location>
</feature>
<comment type="catalytic activity">
    <reaction evidence="7">
        <text>a 5,6-dihydrouridine in mRNA + NAD(+) = a uridine in mRNA + NADH + H(+)</text>
        <dbReference type="Rhea" id="RHEA:69851"/>
        <dbReference type="Rhea" id="RHEA-COMP:14658"/>
        <dbReference type="Rhea" id="RHEA-COMP:17789"/>
        <dbReference type="ChEBI" id="CHEBI:15378"/>
        <dbReference type="ChEBI" id="CHEBI:57540"/>
        <dbReference type="ChEBI" id="CHEBI:57945"/>
        <dbReference type="ChEBI" id="CHEBI:65315"/>
        <dbReference type="ChEBI" id="CHEBI:74443"/>
    </reaction>
    <physiologicalReaction direction="right-to-left" evidence="7">
        <dbReference type="Rhea" id="RHEA:69853"/>
    </physiologicalReaction>
</comment>
<protein>
    <submittedName>
        <fullName evidence="11">SPOSA6832_03509-mRNA-1:cds</fullName>
    </submittedName>
</protein>
<comment type="catalytic activity">
    <reaction evidence="8">
        <text>a 5,6-dihydrouridine in mRNA + NADP(+) = a uridine in mRNA + NADPH + H(+)</text>
        <dbReference type="Rhea" id="RHEA:69855"/>
        <dbReference type="Rhea" id="RHEA-COMP:14658"/>
        <dbReference type="Rhea" id="RHEA-COMP:17789"/>
        <dbReference type="ChEBI" id="CHEBI:15378"/>
        <dbReference type="ChEBI" id="CHEBI:57783"/>
        <dbReference type="ChEBI" id="CHEBI:58349"/>
        <dbReference type="ChEBI" id="CHEBI:65315"/>
        <dbReference type="ChEBI" id="CHEBI:74443"/>
    </reaction>
    <physiologicalReaction direction="right-to-left" evidence="8">
        <dbReference type="Rhea" id="RHEA:69857"/>
    </physiologicalReaction>
</comment>
<dbReference type="InterPro" id="IPR035587">
    <property type="entry name" value="DUS-like_FMN-bd"/>
</dbReference>
<dbReference type="EMBL" id="CENE01000017">
    <property type="protein sequence ID" value="CEQ41757.1"/>
    <property type="molecule type" value="Genomic_DNA"/>
</dbReference>
<keyword evidence="3" id="KW-0288">FMN</keyword>
<name>A0A0D6ENY1_SPOSA</name>
<evidence type="ECO:0000256" key="9">
    <source>
        <dbReference type="SAM" id="MobiDB-lite"/>
    </source>
</evidence>
<evidence type="ECO:0000256" key="2">
    <source>
        <dbReference type="ARBA" id="ARBA00022630"/>
    </source>
</evidence>
<dbReference type="CDD" id="cd02801">
    <property type="entry name" value="DUS_like_FMN"/>
    <property type="match status" value="1"/>
</dbReference>
<dbReference type="PROSITE" id="PS01136">
    <property type="entry name" value="UPF0034"/>
    <property type="match status" value="1"/>
</dbReference>
<evidence type="ECO:0000313" key="12">
    <source>
        <dbReference type="Proteomes" id="UP000243876"/>
    </source>
</evidence>
<evidence type="ECO:0000256" key="6">
    <source>
        <dbReference type="ARBA" id="ARBA00023002"/>
    </source>
</evidence>
<sequence>MNAHEPLVDEGDAEVLAPQEVLREFENINACAPMVRYGKLPFRMLASEYETHLVWTPMMLAAEFSRSQIARDSDFSTNAFERGTFFLEEKHFNPAAVQEWDAAPEPRGVHSTATRQRRRRKVRGRLIIQFAANDPVHLADAAELARPFVDGIDLNCGCPQRWAFQEGIGCALLRKPETVRDLVRATKQRLGWDFPVSVKIRVDDDLSITNELVSTIIAAGADILTVHGRTRHQSSSGFPVNLDAIAFAASCAKGAVPVVANGDVFSKEDAEETRRRTGVQGVMAARGLLANPVRLFSPAYGQTMPNPFLHPGFVRGLRQDPLLRHSSTSTPLPRLPPVPAYPALSVSQRFITLSTSHGLLFPLFHRHMAYMLESRFANRKDRVYFNSLASYAGVLDWCEENLPGTDGAGSTAYLLQIRFPPHLYAGEPTNTKATSCPALSEPSSVAIRLAPMRDSAGRSEGGRPRRVEASD</sequence>
<evidence type="ECO:0000259" key="10">
    <source>
        <dbReference type="Pfam" id="PF01207"/>
    </source>
</evidence>
<accession>A0A0D6ENY1</accession>
<keyword evidence="12" id="KW-1185">Reference proteome</keyword>